<proteinExistence type="predicted"/>
<keyword evidence="1" id="KW-0472">Membrane</keyword>
<feature type="transmembrane region" description="Helical" evidence="1">
    <location>
        <begin position="145"/>
        <end position="166"/>
    </location>
</feature>
<name>A0A840ACI0_9PROT</name>
<organism evidence="3 4">
    <name type="scientific">Roseococcus suduntuyensis</name>
    <dbReference type="NCBI Taxonomy" id="455361"/>
    <lineage>
        <taxon>Bacteria</taxon>
        <taxon>Pseudomonadati</taxon>
        <taxon>Pseudomonadota</taxon>
        <taxon>Alphaproteobacteria</taxon>
        <taxon>Acetobacterales</taxon>
        <taxon>Roseomonadaceae</taxon>
        <taxon>Roseococcus</taxon>
    </lineage>
</organism>
<feature type="domain" description="Mechanosensitive ion channel MscS" evidence="2">
    <location>
        <begin position="194"/>
        <end position="260"/>
    </location>
</feature>
<dbReference type="PANTHER" id="PTHR30566">
    <property type="entry name" value="YNAI-RELATED MECHANOSENSITIVE ION CHANNEL"/>
    <property type="match status" value="1"/>
</dbReference>
<protein>
    <submittedName>
        <fullName evidence="3">Small-conductance mechanosensitive channel</fullName>
    </submittedName>
</protein>
<gene>
    <name evidence="3" type="ORF">GGQ83_001640</name>
</gene>
<evidence type="ECO:0000259" key="2">
    <source>
        <dbReference type="Pfam" id="PF00924"/>
    </source>
</evidence>
<dbReference type="GO" id="GO:0016020">
    <property type="term" value="C:membrane"/>
    <property type="evidence" value="ECO:0007669"/>
    <property type="project" value="InterPro"/>
</dbReference>
<comment type="caution">
    <text evidence="3">The sequence shown here is derived from an EMBL/GenBank/DDBJ whole genome shotgun (WGS) entry which is preliminary data.</text>
</comment>
<feature type="transmembrane region" description="Helical" evidence="1">
    <location>
        <begin position="98"/>
        <end position="124"/>
    </location>
</feature>
<dbReference type="EMBL" id="JACIDJ010000002">
    <property type="protein sequence ID" value="MBB3898203.1"/>
    <property type="molecule type" value="Genomic_DNA"/>
</dbReference>
<sequence>MFDQFNAAARSVVLMFSWAPPLVVSAGVLIVAVLVALALHRLVFRGMTRLARDQDLFWRSIVARTRGPTRLAIIMFCLSIAAGIAPLTRVETGMVRHFLLICFIFLVGWVARTAIHIWSTLYLRRFKLDAEDNLLARKHTTQLSILKRVATLLVLVLTFAAALMTFDGVRQYGVSLLASAGAAGIVVGFALQPLLRNLVAGIQLAITQPIRIDDAVIVENEWGNVEEISSTYVVVRLWDWRRMVLPLTYFIETPFQNWTRESSSLLGTVLIHVDYTAPVAAMRRKLEEITAASALWDRRVAGLQVLELRQDTMEIRMLVSATSAGRAFDLRCEVREKLIAWLQAEYPGALPRRRTEIASLPEGAAWMPDAPPKARAALDGN</sequence>
<dbReference type="PANTHER" id="PTHR30566:SF25">
    <property type="entry name" value="INNER MEMBRANE PROTEIN"/>
    <property type="match status" value="1"/>
</dbReference>
<dbReference type="GO" id="GO:0008381">
    <property type="term" value="F:mechanosensitive monoatomic ion channel activity"/>
    <property type="evidence" value="ECO:0007669"/>
    <property type="project" value="UniProtKB-ARBA"/>
</dbReference>
<feature type="transmembrane region" description="Helical" evidence="1">
    <location>
        <begin position="22"/>
        <end position="44"/>
    </location>
</feature>
<dbReference type="InterPro" id="IPR006685">
    <property type="entry name" value="MscS_channel_2nd"/>
</dbReference>
<keyword evidence="1" id="KW-1133">Transmembrane helix</keyword>
<feature type="transmembrane region" description="Helical" evidence="1">
    <location>
        <begin position="172"/>
        <end position="191"/>
    </location>
</feature>
<evidence type="ECO:0000256" key="1">
    <source>
        <dbReference type="SAM" id="Phobius"/>
    </source>
</evidence>
<keyword evidence="1" id="KW-0812">Transmembrane</keyword>
<feature type="transmembrane region" description="Helical" evidence="1">
    <location>
        <begin position="69"/>
        <end position="86"/>
    </location>
</feature>
<evidence type="ECO:0000313" key="3">
    <source>
        <dbReference type="EMBL" id="MBB3898203.1"/>
    </source>
</evidence>
<dbReference type="Pfam" id="PF00924">
    <property type="entry name" value="MS_channel_2nd"/>
    <property type="match status" value="1"/>
</dbReference>
<dbReference type="AlphaFoldDB" id="A0A840ACI0"/>
<dbReference type="Proteomes" id="UP000553193">
    <property type="component" value="Unassembled WGS sequence"/>
</dbReference>
<accession>A0A840ACI0</accession>
<dbReference type="RefSeq" id="WP_311727609.1">
    <property type="nucleotide sequence ID" value="NZ_JACIDJ010000002.1"/>
</dbReference>
<dbReference type="SUPFAM" id="SSF50182">
    <property type="entry name" value="Sm-like ribonucleoproteins"/>
    <property type="match status" value="1"/>
</dbReference>
<dbReference type="Gene3D" id="1.10.287.1260">
    <property type="match status" value="1"/>
</dbReference>
<keyword evidence="4" id="KW-1185">Reference proteome</keyword>
<reference evidence="3 4" key="1">
    <citation type="submission" date="2020-08" db="EMBL/GenBank/DDBJ databases">
        <title>Genomic Encyclopedia of Type Strains, Phase IV (KMG-IV): sequencing the most valuable type-strain genomes for metagenomic binning, comparative biology and taxonomic classification.</title>
        <authorList>
            <person name="Goeker M."/>
        </authorList>
    </citation>
    <scope>NUCLEOTIDE SEQUENCE [LARGE SCALE GENOMIC DNA]</scope>
    <source>
        <strain evidence="3 4">DSM 19979</strain>
    </source>
</reference>
<dbReference type="InterPro" id="IPR010920">
    <property type="entry name" value="LSM_dom_sf"/>
</dbReference>
<evidence type="ECO:0000313" key="4">
    <source>
        <dbReference type="Proteomes" id="UP000553193"/>
    </source>
</evidence>